<dbReference type="Pfam" id="PF00082">
    <property type="entry name" value="Peptidase_S8"/>
    <property type="match status" value="1"/>
</dbReference>
<keyword evidence="8 11" id="KW-0720">Serine protease</keyword>
<feature type="binding site" evidence="11">
    <location>
        <position position="600"/>
    </location>
    <ligand>
        <name>Ca(2+)</name>
        <dbReference type="ChEBI" id="CHEBI:29108"/>
    </ligand>
</feature>
<dbReference type="Pfam" id="PF09286">
    <property type="entry name" value="Pro-kuma_activ"/>
    <property type="match status" value="1"/>
</dbReference>
<keyword evidence="10" id="KW-0865">Zymogen</keyword>
<dbReference type="GO" id="GO:0004252">
    <property type="term" value="F:serine-type endopeptidase activity"/>
    <property type="evidence" value="ECO:0007669"/>
    <property type="project" value="UniProtKB-UniRule"/>
</dbReference>
<feature type="binding site" evidence="11">
    <location>
        <position position="632"/>
    </location>
    <ligand>
        <name>Ca(2+)</name>
        <dbReference type="ChEBI" id="CHEBI:29108"/>
    </ligand>
</feature>
<dbReference type="CDD" id="cd04056">
    <property type="entry name" value="Peptidases_S53"/>
    <property type="match status" value="1"/>
</dbReference>
<evidence type="ECO:0000256" key="4">
    <source>
        <dbReference type="ARBA" id="ARBA00012462"/>
    </source>
</evidence>
<proteinExistence type="predicted"/>
<dbReference type="VEuPathDB" id="FungiDB:A9K55_001248"/>
<dbReference type="EMBL" id="CP023326">
    <property type="protein sequence ID" value="ATY65914.1"/>
    <property type="molecule type" value="Genomic_DNA"/>
</dbReference>
<keyword evidence="5 11" id="KW-0645">Protease</keyword>
<feature type="active site" description="Charge relay system" evidence="11">
    <location>
        <position position="317"/>
    </location>
</feature>
<evidence type="ECO:0000313" key="15">
    <source>
        <dbReference type="EMBL" id="ATY65914.1"/>
    </source>
</evidence>
<keyword evidence="7 11" id="KW-0378">Hydrolase</keyword>
<feature type="binding site" evidence="11">
    <location>
        <position position="601"/>
    </location>
    <ligand>
        <name>Ca(2+)</name>
        <dbReference type="ChEBI" id="CHEBI:29108"/>
    </ligand>
</feature>
<evidence type="ECO:0000256" key="5">
    <source>
        <dbReference type="ARBA" id="ARBA00022670"/>
    </source>
</evidence>
<dbReference type="PANTHER" id="PTHR14218">
    <property type="entry name" value="PROTEASE S8 TRIPEPTIDYL PEPTIDASE I CLN2"/>
    <property type="match status" value="1"/>
</dbReference>
<dbReference type="Gene3D" id="3.40.50.200">
    <property type="entry name" value="Peptidase S8/S53 domain"/>
    <property type="match status" value="1"/>
</dbReference>
<name>A0A2H4SS43_CORMI</name>
<organism evidence="15 16">
    <name type="scientific">Cordyceps militaris</name>
    <name type="common">Caterpillar fungus</name>
    <name type="synonym">Clavaria militaris</name>
    <dbReference type="NCBI Taxonomy" id="73501"/>
    <lineage>
        <taxon>Eukaryota</taxon>
        <taxon>Fungi</taxon>
        <taxon>Dikarya</taxon>
        <taxon>Ascomycota</taxon>
        <taxon>Pezizomycotina</taxon>
        <taxon>Sordariomycetes</taxon>
        <taxon>Hypocreomycetidae</taxon>
        <taxon>Hypocreales</taxon>
        <taxon>Cordycipitaceae</taxon>
        <taxon>Cordyceps</taxon>
    </lineage>
</organism>
<evidence type="ECO:0000256" key="6">
    <source>
        <dbReference type="ARBA" id="ARBA00022723"/>
    </source>
</evidence>
<evidence type="ECO:0000256" key="7">
    <source>
        <dbReference type="ARBA" id="ARBA00022801"/>
    </source>
</evidence>
<comment type="cofactor">
    <cofactor evidence="11">
        <name>Ca(2+)</name>
        <dbReference type="ChEBI" id="CHEBI:29108"/>
    </cofactor>
    <text evidence="11">Binds 1 Ca(2+) ion per subunit.</text>
</comment>
<evidence type="ECO:0000256" key="13">
    <source>
        <dbReference type="SAM" id="SignalP"/>
    </source>
</evidence>
<feature type="active site" description="Charge relay system" evidence="11">
    <location>
        <position position="321"/>
    </location>
</feature>
<evidence type="ECO:0000256" key="11">
    <source>
        <dbReference type="PROSITE-ProRule" id="PRU01032"/>
    </source>
</evidence>
<evidence type="ECO:0000256" key="12">
    <source>
        <dbReference type="SAM" id="MobiDB-lite"/>
    </source>
</evidence>
<dbReference type="VEuPathDB" id="FungiDB:CCM_08311"/>
<dbReference type="GO" id="GO:0046872">
    <property type="term" value="F:metal ion binding"/>
    <property type="evidence" value="ECO:0007669"/>
    <property type="project" value="UniProtKB-UniRule"/>
</dbReference>
<gene>
    <name evidence="15" type="ORF">A9K55_001248</name>
</gene>
<dbReference type="GO" id="GO:0008240">
    <property type="term" value="F:tripeptidyl-peptidase activity"/>
    <property type="evidence" value="ECO:0007669"/>
    <property type="project" value="TreeGrafter"/>
</dbReference>
<dbReference type="EC" id="3.4.14.10" evidence="4"/>
<reference evidence="15 16" key="1">
    <citation type="journal article" date="2017" name="BMC Genomics">
        <title>Chromosome level assembly and secondary metabolite potential of the parasitic fungus Cordyceps militaris.</title>
        <authorList>
            <person name="Kramer G.J."/>
            <person name="Nodwell J.R."/>
        </authorList>
    </citation>
    <scope>NUCLEOTIDE SEQUENCE [LARGE SCALE GENOMIC DNA]</scope>
    <source>
        <strain evidence="15 16">ATCC 34164</strain>
    </source>
</reference>
<accession>A0A2H4SS43</accession>
<dbReference type="InterPro" id="IPR050819">
    <property type="entry name" value="Tripeptidyl-peptidase_I"/>
</dbReference>
<feature type="active site" description="Charge relay system" evidence="11">
    <location>
        <position position="556"/>
    </location>
</feature>
<evidence type="ECO:0000256" key="9">
    <source>
        <dbReference type="ARBA" id="ARBA00022837"/>
    </source>
</evidence>
<dbReference type="InterPro" id="IPR023828">
    <property type="entry name" value="Peptidase_S8_Ser-AS"/>
</dbReference>
<dbReference type="AlphaFoldDB" id="A0A2H4SS43"/>
<dbReference type="CDD" id="cd11377">
    <property type="entry name" value="Pro-peptidase_S53"/>
    <property type="match status" value="1"/>
</dbReference>
<comment type="catalytic activity">
    <reaction evidence="1">
        <text>Release of an N-terminal tripeptide from a polypeptide.</text>
        <dbReference type="EC" id="3.4.14.10"/>
    </reaction>
</comment>
<comment type="function">
    <text evidence="2">Secreted tripeptidyl-peptidase which degrades proteins at acidic pHs and is involved in virulence.</text>
</comment>
<dbReference type="PANTHER" id="PTHR14218:SF19">
    <property type="entry name" value="SERINE PROTEASE AORO, PUTATIVE (AFU_ORTHOLOGUE AFUA_6G10250)-RELATED"/>
    <property type="match status" value="1"/>
</dbReference>
<feature type="domain" description="Peptidase S53" evidence="14">
    <location>
        <begin position="242"/>
        <end position="652"/>
    </location>
</feature>
<dbReference type="GO" id="GO:0006508">
    <property type="term" value="P:proteolysis"/>
    <property type="evidence" value="ECO:0007669"/>
    <property type="project" value="UniProtKB-KW"/>
</dbReference>
<evidence type="ECO:0000256" key="10">
    <source>
        <dbReference type="ARBA" id="ARBA00023145"/>
    </source>
</evidence>
<dbReference type="Proteomes" id="UP000323067">
    <property type="component" value="Chromosome iii"/>
</dbReference>
<dbReference type="PROSITE" id="PS51695">
    <property type="entry name" value="SEDOLISIN"/>
    <property type="match status" value="1"/>
</dbReference>
<evidence type="ECO:0000256" key="8">
    <source>
        <dbReference type="ARBA" id="ARBA00022825"/>
    </source>
</evidence>
<evidence type="ECO:0000256" key="3">
    <source>
        <dbReference type="ARBA" id="ARBA00004239"/>
    </source>
</evidence>
<keyword evidence="9 11" id="KW-0106">Calcium</keyword>
<evidence type="ECO:0000259" key="14">
    <source>
        <dbReference type="PROSITE" id="PS51695"/>
    </source>
</evidence>
<keyword evidence="6 11" id="KW-0479">Metal-binding</keyword>
<evidence type="ECO:0000256" key="2">
    <source>
        <dbReference type="ARBA" id="ARBA00002451"/>
    </source>
</evidence>
<dbReference type="GO" id="GO:0005576">
    <property type="term" value="C:extracellular region"/>
    <property type="evidence" value="ECO:0007669"/>
    <property type="project" value="UniProtKB-SubCell"/>
</dbReference>
<dbReference type="SUPFAM" id="SSF54897">
    <property type="entry name" value="Protease propeptides/inhibitors"/>
    <property type="match status" value="1"/>
</dbReference>
<evidence type="ECO:0000313" key="16">
    <source>
        <dbReference type="Proteomes" id="UP000323067"/>
    </source>
</evidence>
<keyword evidence="13" id="KW-0732">Signal</keyword>
<feature type="signal peptide" evidence="13">
    <location>
        <begin position="1"/>
        <end position="15"/>
    </location>
</feature>
<feature type="binding site" evidence="11">
    <location>
        <position position="630"/>
    </location>
    <ligand>
        <name>Ca(2+)</name>
        <dbReference type="ChEBI" id="CHEBI:29108"/>
    </ligand>
</feature>
<comment type="subcellular location">
    <subcellularLocation>
        <location evidence="3">Secreted</location>
        <location evidence="3">Extracellular space</location>
    </subcellularLocation>
</comment>
<protein>
    <recommendedName>
        <fullName evidence="4">tripeptidyl-peptidase II</fullName>
        <ecNumber evidence="4">3.4.14.10</ecNumber>
    </recommendedName>
</protein>
<dbReference type="InterPro" id="IPR015366">
    <property type="entry name" value="S53_propep"/>
</dbReference>
<feature type="chain" id="PRO_5014118941" description="tripeptidyl-peptidase II" evidence="13">
    <location>
        <begin position="16"/>
        <end position="652"/>
    </location>
</feature>
<dbReference type="SUPFAM" id="SSF52743">
    <property type="entry name" value="Subtilisin-like"/>
    <property type="match status" value="1"/>
</dbReference>
<dbReference type="InterPro" id="IPR030400">
    <property type="entry name" value="Sedolisin_dom"/>
</dbReference>
<dbReference type="SMART" id="SM00944">
    <property type="entry name" value="Pro-kuma_activ"/>
    <property type="match status" value="1"/>
</dbReference>
<dbReference type="InterPro" id="IPR036852">
    <property type="entry name" value="Peptidase_S8/S53_dom_sf"/>
</dbReference>
<dbReference type="InterPro" id="IPR000209">
    <property type="entry name" value="Peptidase_S8/S53_dom"/>
</dbReference>
<feature type="compositionally biased region" description="Low complexity" evidence="12">
    <location>
        <begin position="212"/>
        <end position="223"/>
    </location>
</feature>
<feature type="region of interest" description="Disordered" evidence="12">
    <location>
        <begin position="210"/>
        <end position="236"/>
    </location>
</feature>
<dbReference type="PROSITE" id="PS00138">
    <property type="entry name" value="SUBTILASE_SER"/>
    <property type="match status" value="1"/>
</dbReference>
<dbReference type="OrthoDB" id="409122at2759"/>
<sequence length="652" mass="71139">MKSIILLTLVLGALGFPADSHVVHEKREVPRQHYVRGEPADAATRLPVQVALKQSNLEQGAQRLYDISDPKSPNYGKHMTAQEAIDFYAADTQTINTVTSWLEKAGIPAKDISLDKTRTLININSTVQKMEKVLQTRYHVYQSRITGRDHIGVDEYSLPKEIAAFVDFVYPAVSLGQMQRREGPAPVSGTSDKYGVKEPLRALTPGVLERLSSNSQSPPANSSKCHPRSPSTQAESVGCDELITPECIRAMYKIPLENKPEYVNSLGIWETDDMFDQEDMDLFIEQYAPNVPRGTKPQLDLINGATAPVRQADGGEESLLDLQMAYPIIQPQNIILFQNRPLRRALSQIFADWASAVDRKFCKEDPNYDRRLMCGKYQPSNVMSVSYGDAEQDEPIAVVQRVCNEFMKLGTVGVTVVVSSGDTGVASRRNKCAGPHHDIFTPSFLAICPFVTAVGSTVLPKGRKVGDAEVVTDSFSPGGGFSNVFPRPAYQNAVVSNYLLRHNPNYFSYETTNGTIPTDTRGIYNRAGRAYPDVAALGDNGLVVVGGKPTTGSGTSMSAPIVAAIFNRINDVRMSAGKGPIGFANPALYAAVDRDGFFNDVTEGNQALGGISSDRGFSACGNNGFSAVEGWDPVSGLGTPNYEEWVKYFLEL</sequence>
<evidence type="ECO:0000256" key="1">
    <source>
        <dbReference type="ARBA" id="ARBA00001910"/>
    </source>
</evidence>